<proteinExistence type="predicted"/>
<reference evidence="1" key="1">
    <citation type="submission" date="2018-05" db="EMBL/GenBank/DDBJ databases">
        <authorList>
            <person name="Lanie J.A."/>
            <person name="Ng W.-L."/>
            <person name="Kazmierczak K.M."/>
            <person name="Andrzejewski T.M."/>
            <person name="Davidsen T.M."/>
            <person name="Wayne K.J."/>
            <person name="Tettelin H."/>
            <person name="Glass J.I."/>
            <person name="Rusch D."/>
            <person name="Podicherti R."/>
            <person name="Tsui H.-C.T."/>
            <person name="Winkler M.E."/>
        </authorList>
    </citation>
    <scope>NUCLEOTIDE SEQUENCE</scope>
</reference>
<dbReference type="InterPro" id="IPR036873">
    <property type="entry name" value="Rhodanese-like_dom_sf"/>
</dbReference>
<dbReference type="Gene3D" id="3.40.250.10">
    <property type="entry name" value="Rhodanese-like domain"/>
    <property type="match status" value="1"/>
</dbReference>
<dbReference type="AlphaFoldDB" id="A0A381TNN5"/>
<dbReference type="EMBL" id="UINC01004902">
    <property type="protein sequence ID" value="SVA17686.1"/>
    <property type="molecule type" value="Genomic_DNA"/>
</dbReference>
<protein>
    <recommendedName>
        <fullName evidence="2">Rhodanese domain-containing protein</fullName>
    </recommendedName>
</protein>
<name>A0A381TNN5_9ZZZZ</name>
<organism evidence="1">
    <name type="scientific">marine metagenome</name>
    <dbReference type="NCBI Taxonomy" id="408172"/>
    <lineage>
        <taxon>unclassified sequences</taxon>
        <taxon>metagenomes</taxon>
        <taxon>ecological metagenomes</taxon>
    </lineage>
</organism>
<sequence length="107" mass="12395">MPNKLKISSASLVAKARKEIMEIDAKKAIGMVGLDDVVIVDIRDFRECQRTGYIRDSFHCPRGMAEFWVDPESPYFKPVFEGKKHSYFIAHQDGVQHLLLQPCRKWE</sequence>
<gene>
    <name evidence="1" type="ORF">METZ01_LOCUS70540</name>
</gene>
<evidence type="ECO:0000313" key="1">
    <source>
        <dbReference type="EMBL" id="SVA17686.1"/>
    </source>
</evidence>
<accession>A0A381TNN5</accession>
<evidence type="ECO:0008006" key="2">
    <source>
        <dbReference type="Google" id="ProtNLM"/>
    </source>
</evidence>
<dbReference type="SUPFAM" id="SSF52821">
    <property type="entry name" value="Rhodanese/Cell cycle control phosphatase"/>
    <property type="match status" value="1"/>
</dbReference>